<gene>
    <name evidence="1" type="ORF">CYNAS_LOCUS5209</name>
</gene>
<reference evidence="1" key="1">
    <citation type="submission" date="2023-07" db="EMBL/GenBank/DDBJ databases">
        <authorList>
            <consortium name="CYATHOMIX"/>
        </authorList>
    </citation>
    <scope>NUCLEOTIDE SEQUENCE</scope>
    <source>
        <strain evidence="1">N/A</strain>
    </source>
</reference>
<accession>A0AA36DUY0</accession>
<keyword evidence="2" id="KW-1185">Reference proteome</keyword>
<evidence type="ECO:0000313" key="2">
    <source>
        <dbReference type="Proteomes" id="UP001176961"/>
    </source>
</evidence>
<evidence type="ECO:0000313" key="1">
    <source>
        <dbReference type="EMBL" id="CAJ0593226.1"/>
    </source>
</evidence>
<name>A0AA36DUY0_CYLNA</name>
<dbReference type="Proteomes" id="UP001176961">
    <property type="component" value="Unassembled WGS sequence"/>
</dbReference>
<protein>
    <submittedName>
        <fullName evidence="1">Uncharacterized protein</fullName>
    </submittedName>
</protein>
<organism evidence="1 2">
    <name type="scientific">Cylicocyclus nassatus</name>
    <name type="common">Nematode worm</name>
    <dbReference type="NCBI Taxonomy" id="53992"/>
    <lineage>
        <taxon>Eukaryota</taxon>
        <taxon>Metazoa</taxon>
        <taxon>Ecdysozoa</taxon>
        <taxon>Nematoda</taxon>
        <taxon>Chromadorea</taxon>
        <taxon>Rhabditida</taxon>
        <taxon>Rhabditina</taxon>
        <taxon>Rhabditomorpha</taxon>
        <taxon>Strongyloidea</taxon>
        <taxon>Strongylidae</taxon>
        <taxon>Cylicocyclus</taxon>
    </lineage>
</organism>
<comment type="caution">
    <text evidence="1">The sequence shown here is derived from an EMBL/GenBank/DDBJ whole genome shotgun (WGS) entry which is preliminary data.</text>
</comment>
<sequence length="360" mass="41363">MKATVRRSAKQLDSTRNLDDVCNRTHTILYWNEMGKPMKISLNALQSDPRVSAFLRNINRQVGRPRPVMVIVAGEGDFLWIKNFMCNVIEYDMLTRISVVTIDRVTTTSIAKEMPMMPLFELSFAQFGEQMEQLYADAVKERLLGILKLRIGALVLKNKLDALIGVPNQLWTNYFLNRTMYPPVFDLDEESLLVQKLDPLDKESTMIDSASFIGLGRFNPRGARILTRSADLASKKFTTVSSALTYACDVPKRNICRRLSAKRMIGPSWFRSKRDLLPDVVHLPKNAERAALRREGLWLLSKEGKCNDVARRKLNSSLLHSMANWKEHYKTRNAEFRFRFRPPHPMGHRSFLEESAAKDL</sequence>
<dbReference type="EMBL" id="CATQJL010000112">
    <property type="protein sequence ID" value="CAJ0593226.1"/>
    <property type="molecule type" value="Genomic_DNA"/>
</dbReference>
<dbReference type="AlphaFoldDB" id="A0AA36DUY0"/>
<proteinExistence type="predicted"/>